<dbReference type="Gene3D" id="3.30.200.20">
    <property type="entry name" value="Phosphorylase Kinase, domain 1"/>
    <property type="match status" value="1"/>
</dbReference>
<evidence type="ECO:0000256" key="1">
    <source>
        <dbReference type="SAM" id="MobiDB-lite"/>
    </source>
</evidence>
<dbReference type="GO" id="GO:0005524">
    <property type="term" value="F:ATP binding"/>
    <property type="evidence" value="ECO:0007669"/>
    <property type="project" value="InterPro"/>
</dbReference>
<dbReference type="Pfam" id="PF00069">
    <property type="entry name" value="Pkinase"/>
    <property type="match status" value="1"/>
</dbReference>
<keyword evidence="4" id="KW-0808">Transferase</keyword>
<keyword evidence="4" id="KW-0418">Kinase</keyword>
<dbReference type="PROSITE" id="PS50011">
    <property type="entry name" value="PROTEIN_KINASE_DOM"/>
    <property type="match status" value="1"/>
</dbReference>
<evidence type="ECO:0000256" key="2">
    <source>
        <dbReference type="SAM" id="Phobius"/>
    </source>
</evidence>
<dbReference type="CDD" id="cd14014">
    <property type="entry name" value="STKc_PknB_like"/>
    <property type="match status" value="1"/>
</dbReference>
<keyword evidence="5" id="KW-1185">Reference proteome</keyword>
<evidence type="ECO:0000313" key="5">
    <source>
        <dbReference type="Proteomes" id="UP000256913"/>
    </source>
</evidence>
<comment type="caution">
    <text evidence="4">The sequence shown here is derived from an EMBL/GenBank/DDBJ whole genome shotgun (WGS) entry which is preliminary data.</text>
</comment>
<protein>
    <submittedName>
        <fullName evidence="4">Serine/threonine-protein kinase</fullName>
    </submittedName>
</protein>
<dbReference type="InterPro" id="IPR011009">
    <property type="entry name" value="Kinase-like_dom_sf"/>
</dbReference>
<organism evidence="4 5">
    <name type="scientific">Asanoa ferruginea</name>
    <dbReference type="NCBI Taxonomy" id="53367"/>
    <lineage>
        <taxon>Bacteria</taxon>
        <taxon>Bacillati</taxon>
        <taxon>Actinomycetota</taxon>
        <taxon>Actinomycetes</taxon>
        <taxon>Micromonosporales</taxon>
        <taxon>Micromonosporaceae</taxon>
        <taxon>Asanoa</taxon>
    </lineage>
</organism>
<dbReference type="PROSITE" id="PS00108">
    <property type="entry name" value="PROTEIN_KINASE_ST"/>
    <property type="match status" value="1"/>
</dbReference>
<dbReference type="EMBL" id="QUMQ01000001">
    <property type="protein sequence ID" value="REF95025.1"/>
    <property type="molecule type" value="Genomic_DNA"/>
</dbReference>
<keyword evidence="2" id="KW-0472">Membrane</keyword>
<dbReference type="PANTHER" id="PTHR24361">
    <property type="entry name" value="MITOGEN-ACTIVATED KINASE KINASE KINASE"/>
    <property type="match status" value="1"/>
</dbReference>
<dbReference type="Gene3D" id="1.10.510.10">
    <property type="entry name" value="Transferase(Phosphotransferase) domain 1"/>
    <property type="match status" value="1"/>
</dbReference>
<feature type="transmembrane region" description="Helical" evidence="2">
    <location>
        <begin position="344"/>
        <end position="365"/>
    </location>
</feature>
<feature type="compositionally biased region" description="Gly residues" evidence="1">
    <location>
        <begin position="370"/>
        <end position="381"/>
    </location>
</feature>
<dbReference type="SUPFAM" id="SSF56112">
    <property type="entry name" value="Protein kinase-like (PK-like)"/>
    <property type="match status" value="1"/>
</dbReference>
<accession>A0A3D9ZCN0</accession>
<reference evidence="4 5" key="1">
    <citation type="submission" date="2018-08" db="EMBL/GenBank/DDBJ databases">
        <title>Sequencing the genomes of 1000 actinobacteria strains.</title>
        <authorList>
            <person name="Klenk H.-P."/>
        </authorList>
    </citation>
    <scope>NUCLEOTIDE SEQUENCE [LARGE SCALE GENOMIC DNA]</scope>
    <source>
        <strain evidence="4 5">DSM 44099</strain>
    </source>
</reference>
<sequence length="437" mass="44542">MDRYECGDEIARGAVGTVWRAVDRERGEQVAIKVLRPEAAAEPDLVAGFAAEAEILSGLDHPGIVGLRDVTTVDGARALVLDLVEGADLRRRVRRDGPVPPAIAAHIAAQVADALAYLHGRGVVHGDIKPANLLVPADGGRVRVTDFGVARRVAQGQPEVIHATPEYVAPEVVAGEPAGPAADVYALGIVLYELLTGRSPYRGGQPTQVLARHTTCTPVPPPGLPAVVWPVIEDCLAAEPERRPPARLLAARLRGLESALDGAPTLARLGGEQVTWWPRPGRPTVARAPVAWVPLRAAPVSPASAYAGGMVAIPLAGLPAAGPAPVESHTFVAHKPHPGRHRRVALFGGGVAAVTLAAAATAVLLSGSGPAGPGKGPGGQPEAGSPTTVARTTVPSGPSAPTSNGTSPSGIGDAVVPTDLGPLPGIGELMPSMPPTT</sequence>
<dbReference type="Proteomes" id="UP000256913">
    <property type="component" value="Unassembled WGS sequence"/>
</dbReference>
<dbReference type="GO" id="GO:0005737">
    <property type="term" value="C:cytoplasm"/>
    <property type="evidence" value="ECO:0007669"/>
    <property type="project" value="TreeGrafter"/>
</dbReference>
<proteinExistence type="predicted"/>
<dbReference type="AlphaFoldDB" id="A0A3D9ZCN0"/>
<evidence type="ECO:0000259" key="3">
    <source>
        <dbReference type="PROSITE" id="PS50011"/>
    </source>
</evidence>
<keyword evidence="2" id="KW-1133">Transmembrane helix</keyword>
<gene>
    <name evidence="4" type="ORF">DFJ67_0973</name>
</gene>
<keyword evidence="2" id="KW-0812">Transmembrane</keyword>
<dbReference type="InterPro" id="IPR053235">
    <property type="entry name" value="Ser_Thr_kinase"/>
</dbReference>
<dbReference type="InterPro" id="IPR008271">
    <property type="entry name" value="Ser/Thr_kinase_AS"/>
</dbReference>
<dbReference type="GO" id="GO:0004674">
    <property type="term" value="F:protein serine/threonine kinase activity"/>
    <property type="evidence" value="ECO:0007669"/>
    <property type="project" value="TreeGrafter"/>
</dbReference>
<dbReference type="OrthoDB" id="308915at2"/>
<name>A0A3D9ZCN0_9ACTN</name>
<feature type="domain" description="Protein kinase" evidence="3">
    <location>
        <begin position="4"/>
        <end position="260"/>
    </location>
</feature>
<dbReference type="RefSeq" id="WP_116066775.1">
    <property type="nucleotide sequence ID" value="NZ_BONB01000018.1"/>
</dbReference>
<evidence type="ECO:0000313" key="4">
    <source>
        <dbReference type="EMBL" id="REF95025.1"/>
    </source>
</evidence>
<dbReference type="InterPro" id="IPR000719">
    <property type="entry name" value="Prot_kinase_dom"/>
</dbReference>
<dbReference type="SMART" id="SM00220">
    <property type="entry name" value="S_TKc"/>
    <property type="match status" value="1"/>
</dbReference>
<feature type="compositionally biased region" description="Polar residues" evidence="1">
    <location>
        <begin position="386"/>
        <end position="409"/>
    </location>
</feature>
<feature type="region of interest" description="Disordered" evidence="1">
    <location>
        <begin position="370"/>
        <end position="437"/>
    </location>
</feature>